<keyword evidence="2" id="KW-1185">Reference proteome</keyword>
<organism evidence="1 2">
    <name type="scientific">Araneus ventricosus</name>
    <name type="common">Orbweaver spider</name>
    <name type="synonym">Epeira ventricosa</name>
    <dbReference type="NCBI Taxonomy" id="182803"/>
    <lineage>
        <taxon>Eukaryota</taxon>
        <taxon>Metazoa</taxon>
        <taxon>Ecdysozoa</taxon>
        <taxon>Arthropoda</taxon>
        <taxon>Chelicerata</taxon>
        <taxon>Arachnida</taxon>
        <taxon>Araneae</taxon>
        <taxon>Araneomorphae</taxon>
        <taxon>Entelegynae</taxon>
        <taxon>Araneoidea</taxon>
        <taxon>Araneidae</taxon>
        <taxon>Araneus</taxon>
    </lineage>
</organism>
<accession>A0A4Y2M188</accession>
<gene>
    <name evidence="1" type="ORF">AVEN_1489_1</name>
</gene>
<evidence type="ECO:0000313" key="1">
    <source>
        <dbReference type="EMBL" id="GBN20741.1"/>
    </source>
</evidence>
<reference evidence="1 2" key="1">
    <citation type="journal article" date="2019" name="Sci. Rep.">
        <title>Orb-weaving spider Araneus ventricosus genome elucidates the spidroin gene catalogue.</title>
        <authorList>
            <person name="Kono N."/>
            <person name="Nakamura H."/>
            <person name="Ohtoshi R."/>
            <person name="Moran D.A.P."/>
            <person name="Shinohara A."/>
            <person name="Yoshida Y."/>
            <person name="Fujiwara M."/>
            <person name="Mori M."/>
            <person name="Tomita M."/>
            <person name="Arakawa K."/>
        </authorList>
    </citation>
    <scope>NUCLEOTIDE SEQUENCE [LARGE SCALE GENOMIC DNA]</scope>
</reference>
<protein>
    <submittedName>
        <fullName evidence="1">Uncharacterized protein</fullName>
    </submittedName>
</protein>
<feature type="non-terminal residue" evidence="1">
    <location>
        <position position="31"/>
    </location>
</feature>
<sequence>MHVESPEIASSVLASLGCVIDSAFTPPLRAT</sequence>
<dbReference type="EMBL" id="BGPR01006654">
    <property type="protein sequence ID" value="GBN20741.1"/>
    <property type="molecule type" value="Genomic_DNA"/>
</dbReference>
<evidence type="ECO:0000313" key="2">
    <source>
        <dbReference type="Proteomes" id="UP000499080"/>
    </source>
</evidence>
<name>A0A4Y2M188_ARAVE</name>
<comment type="caution">
    <text evidence="1">The sequence shown here is derived from an EMBL/GenBank/DDBJ whole genome shotgun (WGS) entry which is preliminary data.</text>
</comment>
<dbReference type="Proteomes" id="UP000499080">
    <property type="component" value="Unassembled WGS sequence"/>
</dbReference>
<proteinExistence type="predicted"/>
<dbReference type="AlphaFoldDB" id="A0A4Y2M188"/>